<accession>A0AC61Y368</accession>
<evidence type="ECO:0000313" key="1">
    <source>
        <dbReference type="EMBL" id="VVU98778.1"/>
    </source>
</evidence>
<name>A0AC61Y368_9FLAO</name>
<evidence type="ECO:0000313" key="2">
    <source>
        <dbReference type="Proteomes" id="UP000356253"/>
    </source>
</evidence>
<gene>
    <name evidence="1" type="ORF">FVB9532_00024</name>
</gene>
<comment type="caution">
    <text evidence="1">The sequence shown here is derived from an EMBL/GenBank/DDBJ whole genome shotgun (WGS) entry which is preliminary data.</text>
</comment>
<organism evidence="1 2">
    <name type="scientific">Mesonia oceanica</name>
    <dbReference type="NCBI Taxonomy" id="2687242"/>
    <lineage>
        <taxon>Bacteria</taxon>
        <taxon>Pseudomonadati</taxon>
        <taxon>Bacteroidota</taxon>
        <taxon>Flavobacteriia</taxon>
        <taxon>Flavobacteriales</taxon>
        <taxon>Flavobacteriaceae</taxon>
        <taxon>Mesonia</taxon>
    </lineage>
</organism>
<protein>
    <submittedName>
        <fullName evidence="1">Uncharacterized protein</fullName>
    </submittedName>
</protein>
<sequence>MFLKKIFNNPNQREIILKALVSLFLRGGGYGFGFLFIWLIAQNLGASIQGIFAIAFLFLSVGSMVGKFGLSTAIVKWIASHPNFEERRIIIIKCLGIVFLFSAVLALVIFFGSTTIAFFYKKPEIVTSIKIAAITIPIFSIIEIGSAVFKGTKQLAIFSIYFDFLKFLLPAVVFSILYFVFSVSVIELPIFSYLAGYSLLLIIILIHLQLRFKIFISKKGQVTFLPVKKMLKDSYPMLMASSIVMIMGWSDVFILGFFVDEADIGIYSTAVRIATLVSFTYTAIVAIMTPKIAEYFHMNNHQDFKATIAFSSKLMFLCSLPIFLVLFVFSEFFLSIFGEVYKEGSLVLKILLLAQFTNVITGPVGPIFQMTGLQHTLQRFLVLSLMVNLIFSIALVYPLKLEGVAIGSALGMICWNLLGAIYLKKKRKLVTWINFSR</sequence>
<proteinExistence type="predicted"/>
<keyword evidence="2" id="KW-1185">Reference proteome</keyword>
<reference evidence="1" key="1">
    <citation type="submission" date="2019-09" db="EMBL/GenBank/DDBJ databases">
        <authorList>
            <person name="Rodrigo-Torres L."/>
            <person name="Arahal R. D."/>
            <person name="Lucena T."/>
        </authorList>
    </citation>
    <scope>NUCLEOTIDE SEQUENCE</scope>
    <source>
        <strain evidence="1">ISS653</strain>
    </source>
</reference>
<dbReference type="EMBL" id="CABVMM010000001">
    <property type="protein sequence ID" value="VVU98778.1"/>
    <property type="molecule type" value="Genomic_DNA"/>
</dbReference>
<dbReference type="Proteomes" id="UP000356253">
    <property type="component" value="Unassembled WGS sequence"/>
</dbReference>